<dbReference type="GeneID" id="11495219"/>
<gene>
    <name evidence="3" type="primary">NDAI0D00950</name>
    <name evidence="3" type="ordered locus">NDAI_0D00950</name>
</gene>
<keyword evidence="4" id="KW-1185">Reference proteome</keyword>
<dbReference type="KEGG" id="ndi:NDAI_0D00950"/>
<feature type="compositionally biased region" description="Basic and acidic residues" evidence="1">
    <location>
        <begin position="124"/>
        <end position="146"/>
    </location>
</feature>
<sequence>MKIATQLTDLGLQYILTILENESYAILFRNDHFSTIWKTNDELYSLVTDLGFKRRENIVWQKIKSVDGSQDIFCDGMFEPIKFTEEQEQEQEQGQEEEEDTSRRTLNEEEIHQIENDELLAKQLQEDEDHHIGNTQKEKKIREKSNRKQQIKVMYQYQNRITKNKMNCGQKKK</sequence>
<protein>
    <recommendedName>
        <fullName evidence="2">MINDY deubiquitinase domain-containing protein</fullName>
    </recommendedName>
</protein>
<organism evidence="3 4">
    <name type="scientific">Naumovozyma dairenensis (strain ATCC 10597 / BCRC 20456 / CBS 421 / NBRC 0211 / NRRL Y-12639)</name>
    <name type="common">Saccharomyces dairenensis</name>
    <dbReference type="NCBI Taxonomy" id="1071378"/>
    <lineage>
        <taxon>Eukaryota</taxon>
        <taxon>Fungi</taxon>
        <taxon>Dikarya</taxon>
        <taxon>Ascomycota</taxon>
        <taxon>Saccharomycotina</taxon>
        <taxon>Saccharomycetes</taxon>
        <taxon>Saccharomycetales</taxon>
        <taxon>Saccharomycetaceae</taxon>
        <taxon>Naumovozyma</taxon>
    </lineage>
</organism>
<dbReference type="PANTHER" id="PTHR18063:SF6">
    <property type="entry name" value="UBIQUITIN CARBOXYL-TERMINAL HYDROLASE"/>
    <property type="match status" value="1"/>
</dbReference>
<dbReference type="AlphaFoldDB" id="G0W9E8"/>
<evidence type="ECO:0000259" key="2">
    <source>
        <dbReference type="Pfam" id="PF04424"/>
    </source>
</evidence>
<dbReference type="GO" id="GO:1990380">
    <property type="term" value="F:K48-linked deubiquitinase activity"/>
    <property type="evidence" value="ECO:0007669"/>
    <property type="project" value="InterPro"/>
</dbReference>
<dbReference type="GO" id="GO:0016807">
    <property type="term" value="F:cysteine-type carboxypeptidase activity"/>
    <property type="evidence" value="ECO:0007669"/>
    <property type="project" value="TreeGrafter"/>
</dbReference>
<dbReference type="PANTHER" id="PTHR18063">
    <property type="entry name" value="NF-E2 INDUCIBLE PROTEIN"/>
    <property type="match status" value="1"/>
</dbReference>
<dbReference type="GO" id="GO:0004843">
    <property type="term" value="F:cysteine-type deubiquitinase activity"/>
    <property type="evidence" value="ECO:0007669"/>
    <property type="project" value="InterPro"/>
</dbReference>
<reference evidence="3 4" key="1">
    <citation type="journal article" date="2011" name="Proc. Natl. Acad. Sci. U.S.A.">
        <title>Evolutionary erosion of yeast sex chromosomes by mating-type switching accidents.</title>
        <authorList>
            <person name="Gordon J.L."/>
            <person name="Armisen D."/>
            <person name="Proux-Wera E."/>
            <person name="Oheigeartaigh S.S."/>
            <person name="Byrne K.P."/>
            <person name="Wolfe K.H."/>
        </authorList>
    </citation>
    <scope>NUCLEOTIDE SEQUENCE [LARGE SCALE GENOMIC DNA]</scope>
    <source>
        <strain evidence="4">ATCC 10597 / BCRC 20456 / CBS 421 / NBRC 0211 / NRRL Y-12639</strain>
    </source>
</reference>
<evidence type="ECO:0000313" key="3">
    <source>
        <dbReference type="EMBL" id="CCD24409.1"/>
    </source>
</evidence>
<evidence type="ECO:0000313" key="4">
    <source>
        <dbReference type="Proteomes" id="UP000000689"/>
    </source>
</evidence>
<dbReference type="Pfam" id="PF04424">
    <property type="entry name" value="MINDY_DUB"/>
    <property type="match status" value="1"/>
</dbReference>
<name>G0W9E8_NAUDC</name>
<feature type="compositionally biased region" description="Basic and acidic residues" evidence="1">
    <location>
        <begin position="101"/>
        <end position="115"/>
    </location>
</feature>
<accession>G0W9E8</accession>
<dbReference type="GO" id="GO:0071108">
    <property type="term" value="P:protein K48-linked deubiquitination"/>
    <property type="evidence" value="ECO:0007669"/>
    <property type="project" value="TreeGrafter"/>
</dbReference>
<dbReference type="GO" id="GO:0071944">
    <property type="term" value="C:cell periphery"/>
    <property type="evidence" value="ECO:0007669"/>
    <property type="project" value="TreeGrafter"/>
</dbReference>
<dbReference type="InterPro" id="IPR007518">
    <property type="entry name" value="MINDY"/>
</dbReference>
<proteinExistence type="predicted"/>
<dbReference type="eggNOG" id="KOG2427">
    <property type="taxonomic scope" value="Eukaryota"/>
</dbReference>
<feature type="region of interest" description="Disordered" evidence="1">
    <location>
        <begin position="85"/>
        <end position="149"/>
    </location>
</feature>
<dbReference type="HOGENOM" id="CLU_1548013_0_0_1"/>
<dbReference type="InterPro" id="IPR033979">
    <property type="entry name" value="MINDY_domain"/>
</dbReference>
<dbReference type="EMBL" id="HE580270">
    <property type="protein sequence ID" value="CCD24409.1"/>
    <property type="molecule type" value="Genomic_DNA"/>
</dbReference>
<feature type="domain" description="MINDY deubiquitinase" evidence="2">
    <location>
        <begin position="3"/>
        <end position="78"/>
    </location>
</feature>
<dbReference type="OrthoDB" id="10261212at2759"/>
<dbReference type="RefSeq" id="XP_003669652.1">
    <property type="nucleotide sequence ID" value="XM_003669604.1"/>
</dbReference>
<evidence type="ECO:0000256" key="1">
    <source>
        <dbReference type="SAM" id="MobiDB-lite"/>
    </source>
</evidence>
<dbReference type="Proteomes" id="UP000000689">
    <property type="component" value="Chromosome 4"/>
</dbReference>
<feature type="compositionally biased region" description="Acidic residues" evidence="1">
    <location>
        <begin position="86"/>
        <end position="100"/>
    </location>
</feature>
<dbReference type="STRING" id="1071378.G0W9E8"/>
<dbReference type="GO" id="GO:0005829">
    <property type="term" value="C:cytosol"/>
    <property type="evidence" value="ECO:0007669"/>
    <property type="project" value="TreeGrafter"/>
</dbReference>